<dbReference type="EMBL" id="LCUC01000144">
    <property type="protein sequence ID" value="KKY35857.1"/>
    <property type="molecule type" value="Genomic_DNA"/>
</dbReference>
<gene>
    <name evidence="2" type="ORF">UCDDA912_g04129</name>
</gene>
<reference evidence="2 3" key="1">
    <citation type="submission" date="2015-05" db="EMBL/GenBank/DDBJ databases">
        <title>Distinctive expansion of gene families associated with plant cell wall degradation and secondary metabolism in the genomes of grapevine trunk pathogens.</title>
        <authorList>
            <person name="Lawrence D.P."/>
            <person name="Travadon R."/>
            <person name="Rolshausen P.E."/>
            <person name="Baumgartner K."/>
        </authorList>
    </citation>
    <scope>NUCLEOTIDE SEQUENCE [LARGE SCALE GENOMIC DNA]</scope>
    <source>
        <strain evidence="2">DA912</strain>
    </source>
</reference>
<evidence type="ECO:0000313" key="2">
    <source>
        <dbReference type="EMBL" id="KKY35857.1"/>
    </source>
</evidence>
<organism evidence="2 3">
    <name type="scientific">Diaporthe ampelina</name>
    <dbReference type="NCBI Taxonomy" id="1214573"/>
    <lineage>
        <taxon>Eukaryota</taxon>
        <taxon>Fungi</taxon>
        <taxon>Dikarya</taxon>
        <taxon>Ascomycota</taxon>
        <taxon>Pezizomycotina</taxon>
        <taxon>Sordariomycetes</taxon>
        <taxon>Sordariomycetidae</taxon>
        <taxon>Diaporthales</taxon>
        <taxon>Diaporthaceae</taxon>
        <taxon>Diaporthe</taxon>
    </lineage>
</organism>
<feature type="region of interest" description="Disordered" evidence="1">
    <location>
        <begin position="317"/>
        <end position="348"/>
    </location>
</feature>
<keyword evidence="3" id="KW-1185">Reference proteome</keyword>
<name>A0A0G2FNE7_9PEZI</name>
<proteinExistence type="predicted"/>
<dbReference type="AlphaFoldDB" id="A0A0G2FNE7"/>
<feature type="compositionally biased region" description="Acidic residues" evidence="1">
    <location>
        <begin position="322"/>
        <end position="348"/>
    </location>
</feature>
<dbReference type="OrthoDB" id="5243407at2759"/>
<accession>A0A0G2FNE7</accession>
<evidence type="ECO:0000313" key="3">
    <source>
        <dbReference type="Proteomes" id="UP000034680"/>
    </source>
</evidence>
<dbReference type="Proteomes" id="UP000034680">
    <property type="component" value="Unassembled WGS sequence"/>
</dbReference>
<evidence type="ECO:0000256" key="1">
    <source>
        <dbReference type="SAM" id="MobiDB-lite"/>
    </source>
</evidence>
<reference evidence="2 3" key="2">
    <citation type="submission" date="2015-05" db="EMBL/GenBank/DDBJ databases">
        <authorList>
            <person name="Morales-Cruz A."/>
            <person name="Amrine K.C."/>
            <person name="Cantu D."/>
        </authorList>
    </citation>
    <scope>NUCLEOTIDE SEQUENCE [LARGE SCALE GENOMIC DNA]</scope>
    <source>
        <strain evidence="2">DA912</strain>
    </source>
</reference>
<comment type="caution">
    <text evidence="2">The sequence shown here is derived from an EMBL/GenBank/DDBJ whole genome shotgun (WGS) entry which is preliminary data.</text>
</comment>
<sequence length="367" mass="42294">MESPADEESTRLLDKALGKLMGAEDGKSDEPIQAGDTTEFHRYMDLPPELRDQIRNEIIGHQLYPNRRDFSKFATVSREWQDDVEKLRFGTIRIDLMNEEDASKFKEVFVPRRRGFLKFLEIIIDDRKTGPWHSAMGLLQISQFMEKVGHLLQFISSWDVDLDKLGNNHSEESFRCLERLHFFQPFSDKCEIKRSISTWQWPNLKDIFLDFGTYGPYVAPGCFSLTSVELLLAAGRAATAMPRLEAFNVCCTDEDDNQQFFVVQRECYESSARPGRSLVEFLAFSKDDIRRILAAWVPFMRAEACLVREEFDDDSAAYGGNDDIEDDGVDSDYDVPDEDQSEDGDFDEDYIDLYTRRYYEAVPGATA</sequence>
<protein>
    <submittedName>
        <fullName evidence="2">Putative oxoglutarate iron-dependent oxygenase</fullName>
    </submittedName>
</protein>